<evidence type="ECO:0000313" key="3">
    <source>
        <dbReference type="EMBL" id="ASI14021.1"/>
    </source>
</evidence>
<feature type="compositionally biased region" description="Low complexity" evidence="1">
    <location>
        <begin position="16"/>
        <end position="29"/>
    </location>
</feature>
<evidence type="ECO:0000256" key="1">
    <source>
        <dbReference type="SAM" id="MobiDB-lite"/>
    </source>
</evidence>
<dbReference type="OrthoDB" id="385357at2157"/>
<keyword evidence="2" id="KW-1133">Transmembrane helix</keyword>
<organism evidence="3 4">
    <name type="scientific">Candidatus Mancarchaeum acidiphilum</name>
    <dbReference type="NCBI Taxonomy" id="1920749"/>
    <lineage>
        <taxon>Archaea</taxon>
        <taxon>Candidatus Micrarchaeota</taxon>
        <taxon>Candidatus Mancarchaeum</taxon>
    </lineage>
</organism>
<dbReference type="AlphaFoldDB" id="A0A218NNH7"/>
<keyword evidence="4" id="KW-1185">Reference proteome</keyword>
<feature type="transmembrane region" description="Helical" evidence="2">
    <location>
        <begin position="119"/>
        <end position="141"/>
    </location>
</feature>
<dbReference type="Gene3D" id="3.40.30.10">
    <property type="entry name" value="Glutaredoxin"/>
    <property type="match status" value="1"/>
</dbReference>
<reference evidence="3 4" key="1">
    <citation type="journal article" date="2017" name="Nat. Commun.">
        <title>'ARMAN' archaea depend on association with euryarchaeal host in culture and in situ.</title>
        <authorList>
            <person name="Golyshina O."/>
            <person name="Toshchakov S."/>
            <person name="Makarova K."/>
            <person name="Gavrilov S."/>
            <person name="Korzhenkov A."/>
            <person name="La Cono V."/>
            <person name="Arcadi E."/>
            <person name="Nechitaylo T."/>
            <person name="Ferrer M."/>
            <person name="Kublanov I."/>
            <person name="Wolf Y."/>
            <person name="Yakimov M."/>
            <person name="Golyshin P."/>
            <person name="Slesarev A."/>
            <person name="Kozyavkin S."/>
        </authorList>
    </citation>
    <scope>NUCLEOTIDE SEQUENCE [LARGE SCALE GENOMIC DNA]</scope>
    <source>
        <strain evidence="3 4">Mia14</strain>
    </source>
</reference>
<sequence length="444" mass="49157">MVKKVKKSKKQKASKSTHLSNNNKASAKINKTRGKGRPKAAKKGISAKNKITNKNIKKSIEEKPAVAMQPKAVKKNISESNVKVPEVNIKGNMNLNEETKKKEPLLIIKPASHMGGLDYLHISLIILVVILIALLVVMSTFKVVKTVTTAKVCQYGIVNSTCVQPKYNSSQALTAAETVIAGYARTNSSLSLLPYYIEPNDSSVSYLNNSKEWLVVMPYKDPVARNETLNISILLYSSNLTLVEPFSQLIPPPSPISSNTAVGSGAIKLANKVACNTTEPVPAYYITDPYAYNALTSLSKIMNETSSYKGKINTTYYFIFTGYSQSLYPTYGVNKTQLLGRYLACASSQPNFGMFVNDINKNFNYAPMSNSTLTKYAELSFLNMTQMKSCMYNITDTMDYQAELAKYYNVTQTPEIILNCQYETIPEKFNSAANYTLSQLNSSK</sequence>
<protein>
    <submittedName>
        <fullName evidence="3">Membrane protein</fullName>
    </submittedName>
</protein>
<feature type="compositionally biased region" description="Basic residues" evidence="1">
    <location>
        <begin position="1"/>
        <end position="15"/>
    </location>
</feature>
<feature type="compositionally biased region" description="Basic residues" evidence="1">
    <location>
        <begin position="30"/>
        <end position="42"/>
    </location>
</feature>
<accession>A0A218NNH7</accession>
<evidence type="ECO:0000256" key="2">
    <source>
        <dbReference type="SAM" id="Phobius"/>
    </source>
</evidence>
<name>A0A218NNH7_9ARCH</name>
<proteinExistence type="predicted"/>
<dbReference type="KEGG" id="marh:Mia14_0722"/>
<keyword evidence="2" id="KW-0472">Membrane</keyword>
<dbReference type="Proteomes" id="UP000197679">
    <property type="component" value="Chromosome"/>
</dbReference>
<evidence type="ECO:0000313" key="4">
    <source>
        <dbReference type="Proteomes" id="UP000197679"/>
    </source>
</evidence>
<keyword evidence="2" id="KW-0812">Transmembrane</keyword>
<dbReference type="EMBL" id="CP019964">
    <property type="protein sequence ID" value="ASI14021.1"/>
    <property type="molecule type" value="Genomic_DNA"/>
</dbReference>
<dbReference type="RefSeq" id="WP_088820283.1">
    <property type="nucleotide sequence ID" value="NZ_CP019964.1"/>
</dbReference>
<feature type="region of interest" description="Disordered" evidence="1">
    <location>
        <begin position="1"/>
        <end position="48"/>
    </location>
</feature>
<dbReference type="GeneID" id="33314274"/>
<gene>
    <name evidence="3" type="ORF">Mia14_0722</name>
</gene>